<name>A0ABQ5KH22_9EUKA</name>
<sequence length="436" mass="46363">MAEDYPTPVSSVVLLSWADKIAAAMPSFRALATIKEFCEFLQADSSIGVTLAQLIVVLEPLKEMNNMLIDALELLQPAFLPSSGNDIVVLVKFLKEALGNPRFAVDALKLIEWARSSKAFDEELIKLCCSEDDGSIDTESREYISIKRTLDLPLCVRQVGVNIFGPTVEGDNIVFILDRSGSMGEKVTLDGTTKTRAGWVSDSMCQMLPRLKEGANFGIVTFDTALEHMSSTLVTGSDSIDAGMAFSTGPHVAPRNGTNISMGLASVPAYGTVDTVYLLSDGEPTSGITSPSAIASWVKTNLPNTVIHTTNFLGGATANAYLSAIAKASRGTHKNITPQSIEELKVNVFNPELVAERIAAQMPGPDRRAVYESGASAGAGFMGAMGMDGEMMEMAKKAMEEEYANAGLTVNKDKVQDMSAQGAAMGGMAQGIMGGF</sequence>
<evidence type="ECO:0000313" key="3">
    <source>
        <dbReference type="Proteomes" id="UP001057375"/>
    </source>
</evidence>
<evidence type="ECO:0000259" key="1">
    <source>
        <dbReference type="PROSITE" id="PS50234"/>
    </source>
</evidence>
<dbReference type="InterPro" id="IPR036465">
    <property type="entry name" value="vWFA_dom_sf"/>
</dbReference>
<dbReference type="EMBL" id="BQXS01009749">
    <property type="protein sequence ID" value="GKT31830.1"/>
    <property type="molecule type" value="Genomic_DNA"/>
</dbReference>
<proteinExistence type="predicted"/>
<evidence type="ECO:0000313" key="2">
    <source>
        <dbReference type="EMBL" id="GKT31830.1"/>
    </source>
</evidence>
<accession>A0ABQ5KH22</accession>
<dbReference type="Gene3D" id="3.40.50.410">
    <property type="entry name" value="von Willebrand factor, type A domain"/>
    <property type="match status" value="1"/>
</dbReference>
<comment type="caution">
    <text evidence="2">The sequence shown here is derived from an EMBL/GenBank/DDBJ whole genome shotgun (WGS) entry which is preliminary data.</text>
</comment>
<feature type="domain" description="VWFA" evidence="1">
    <location>
        <begin position="172"/>
        <end position="353"/>
    </location>
</feature>
<dbReference type="SUPFAM" id="SSF53300">
    <property type="entry name" value="vWA-like"/>
    <property type="match status" value="1"/>
</dbReference>
<dbReference type="InterPro" id="IPR002035">
    <property type="entry name" value="VWF_A"/>
</dbReference>
<protein>
    <recommendedName>
        <fullName evidence="1">VWFA domain-containing protein</fullName>
    </recommendedName>
</protein>
<organism evidence="2 3">
    <name type="scientific">Aduncisulcus paluster</name>
    <dbReference type="NCBI Taxonomy" id="2918883"/>
    <lineage>
        <taxon>Eukaryota</taxon>
        <taxon>Metamonada</taxon>
        <taxon>Carpediemonas-like organisms</taxon>
        <taxon>Aduncisulcus</taxon>
    </lineage>
</organism>
<dbReference type="Proteomes" id="UP001057375">
    <property type="component" value="Unassembled WGS sequence"/>
</dbReference>
<keyword evidence="3" id="KW-1185">Reference proteome</keyword>
<gene>
    <name evidence="2" type="ORF">ADUPG1_006170</name>
</gene>
<reference evidence="2" key="1">
    <citation type="submission" date="2022-03" db="EMBL/GenBank/DDBJ databases">
        <title>Draft genome sequence of Aduncisulcus paluster, a free-living microaerophilic Fornicata.</title>
        <authorList>
            <person name="Yuyama I."/>
            <person name="Kume K."/>
            <person name="Tamura T."/>
            <person name="Inagaki Y."/>
            <person name="Hashimoto T."/>
        </authorList>
    </citation>
    <scope>NUCLEOTIDE SEQUENCE</scope>
    <source>
        <strain evidence="2">NY0171</strain>
    </source>
</reference>
<dbReference type="PROSITE" id="PS50234">
    <property type="entry name" value="VWFA"/>
    <property type="match status" value="1"/>
</dbReference>